<dbReference type="Proteomes" id="UP000515514">
    <property type="component" value="Chromosome"/>
</dbReference>
<keyword evidence="3 5" id="KW-0067">ATP-binding</keyword>
<dbReference type="GO" id="GO:0016887">
    <property type="term" value="F:ATP hydrolysis activity"/>
    <property type="evidence" value="ECO:0007669"/>
    <property type="project" value="InterPro"/>
</dbReference>
<proteinExistence type="predicted"/>
<dbReference type="SUPFAM" id="SSF52540">
    <property type="entry name" value="P-loop containing nucleoside triphosphate hydrolases"/>
    <property type="match status" value="1"/>
</dbReference>
<evidence type="ECO:0000256" key="3">
    <source>
        <dbReference type="ARBA" id="ARBA00022840"/>
    </source>
</evidence>
<evidence type="ECO:0000259" key="4">
    <source>
        <dbReference type="PROSITE" id="PS50893"/>
    </source>
</evidence>
<evidence type="ECO:0000256" key="1">
    <source>
        <dbReference type="ARBA" id="ARBA00022448"/>
    </source>
</evidence>
<dbReference type="Gene3D" id="3.40.50.300">
    <property type="entry name" value="P-loop containing nucleotide triphosphate hydrolases"/>
    <property type="match status" value="1"/>
</dbReference>
<dbReference type="SMART" id="SM00382">
    <property type="entry name" value="AAA"/>
    <property type="match status" value="1"/>
</dbReference>
<dbReference type="Pfam" id="PF00005">
    <property type="entry name" value="ABC_tran"/>
    <property type="match status" value="1"/>
</dbReference>
<dbReference type="InterPro" id="IPR003439">
    <property type="entry name" value="ABC_transporter-like_ATP-bd"/>
</dbReference>
<accession>A0A7G8PW07</accession>
<reference evidence="5 6" key="1">
    <citation type="submission" date="2020-04" db="EMBL/GenBank/DDBJ databases">
        <title>Genome sequence of Altibacter aquimarinus strain ALE3EI.</title>
        <authorList>
            <person name="Oh H.-M."/>
            <person name="Jang D."/>
        </authorList>
    </citation>
    <scope>NUCLEOTIDE SEQUENCE [LARGE SCALE GENOMIC DNA]</scope>
    <source>
        <strain evidence="5 6">ALE3EI</strain>
    </source>
</reference>
<dbReference type="CDD" id="cd03214">
    <property type="entry name" value="ABC_Iron-Siderophores_B12_Hemin"/>
    <property type="match status" value="1"/>
</dbReference>
<organism evidence="5 6">
    <name type="scientific">Constantimarinum furrinae</name>
    <dbReference type="NCBI Taxonomy" id="2562285"/>
    <lineage>
        <taxon>Bacteria</taxon>
        <taxon>Pseudomonadati</taxon>
        <taxon>Bacteroidota</taxon>
        <taxon>Flavobacteriia</taxon>
        <taxon>Flavobacteriales</taxon>
        <taxon>Flavobacteriaceae</taxon>
        <taxon>Altibacter/Constantimarinum group</taxon>
        <taxon>Constantimarinum</taxon>
    </lineage>
</organism>
<dbReference type="InterPro" id="IPR003593">
    <property type="entry name" value="AAA+_ATPase"/>
</dbReference>
<gene>
    <name evidence="5" type="ORF">ALE3EI_1976</name>
</gene>
<dbReference type="PANTHER" id="PTHR42734">
    <property type="entry name" value="METAL TRANSPORT SYSTEM ATP-BINDING PROTEIN TM_0124-RELATED"/>
    <property type="match status" value="1"/>
</dbReference>
<dbReference type="InterPro" id="IPR050153">
    <property type="entry name" value="Metal_Ion_Import_ABC"/>
</dbReference>
<dbReference type="PANTHER" id="PTHR42734:SF21">
    <property type="entry name" value="IRON ABC TRANSPORTER, ATP-BINDING PROTEIN"/>
    <property type="match status" value="1"/>
</dbReference>
<evidence type="ECO:0000313" key="5">
    <source>
        <dbReference type="EMBL" id="QNJ98523.1"/>
    </source>
</evidence>
<keyword evidence="2" id="KW-0547">Nucleotide-binding</keyword>
<dbReference type="InterPro" id="IPR027417">
    <property type="entry name" value="P-loop_NTPase"/>
</dbReference>
<dbReference type="GO" id="GO:0005524">
    <property type="term" value="F:ATP binding"/>
    <property type="evidence" value="ECO:0007669"/>
    <property type="project" value="UniProtKB-KW"/>
</dbReference>
<name>A0A7G8PW07_9FLAO</name>
<feature type="domain" description="ABC transporter" evidence="4">
    <location>
        <begin position="10"/>
        <end position="250"/>
    </location>
</feature>
<keyword evidence="6" id="KW-1185">Reference proteome</keyword>
<protein>
    <submittedName>
        <fullName evidence="5">Iron complex transport system ATP-binding protein</fullName>
    </submittedName>
</protein>
<dbReference type="PROSITE" id="PS50893">
    <property type="entry name" value="ABC_TRANSPORTER_2"/>
    <property type="match status" value="1"/>
</dbReference>
<evidence type="ECO:0000256" key="2">
    <source>
        <dbReference type="ARBA" id="ARBA00022741"/>
    </source>
</evidence>
<evidence type="ECO:0000313" key="6">
    <source>
        <dbReference type="Proteomes" id="UP000515514"/>
    </source>
</evidence>
<dbReference type="RefSeq" id="WP_186988233.1">
    <property type="nucleotide sequence ID" value="NZ_CP052909.1"/>
</dbReference>
<dbReference type="EMBL" id="CP052909">
    <property type="protein sequence ID" value="QNJ98523.1"/>
    <property type="molecule type" value="Genomic_DNA"/>
</dbReference>
<dbReference type="KEGG" id="alti:ALE3EI_1976"/>
<dbReference type="AlphaFoldDB" id="A0A7G8PW07"/>
<dbReference type="FunFam" id="3.40.50.300:FF:000134">
    <property type="entry name" value="Iron-enterobactin ABC transporter ATP-binding protein"/>
    <property type="match status" value="1"/>
</dbReference>
<keyword evidence="1" id="KW-0813">Transport</keyword>
<sequence>MTSEEKHTVLQAKDLAVGYFNKKNSSVISEGINFELQKGELIGLVGANGIGKSTLLRTLAAMQPKLSGTITLNGNDLSAYNSIELAGLLSVVLTEAQASRNLSVLELVSLGRQPHTNWLGTLSDNDKIVIKEALKSTETTSLSHRKCFELSDGQLQRVIIARALAQDTPLILLDEPTTHLDLYHRAYIVKLLKKLANETGKTILFSTHEIDLAIQLANKLIVMTPERTYFGSPCSLIEAGRFDALFPSETIDFDGKTGKFGIKE</sequence>